<evidence type="ECO:0000256" key="7">
    <source>
        <dbReference type="ARBA" id="ARBA00023157"/>
    </source>
</evidence>
<protein>
    <recommendedName>
        <fullName evidence="2">Cytochrome bc1 complex Rieske iron-sulfur subunit</fullName>
    </recommendedName>
    <alternativeName>
        <fullName evidence="8">Cytochrome bc1 reductase complex subunit QcrA</fullName>
    </alternativeName>
</protein>
<dbReference type="AlphaFoldDB" id="A0A3E2DGE4"/>
<evidence type="ECO:0000313" key="12">
    <source>
        <dbReference type="Proteomes" id="UP000259211"/>
    </source>
</evidence>
<dbReference type="GO" id="GO:0051537">
    <property type="term" value="F:2 iron, 2 sulfur cluster binding"/>
    <property type="evidence" value="ECO:0007669"/>
    <property type="project" value="UniProtKB-KW"/>
</dbReference>
<dbReference type="GO" id="GO:0016705">
    <property type="term" value="F:oxidoreductase activity, acting on paired donors, with incorporation or reduction of molecular oxygen"/>
    <property type="evidence" value="ECO:0007669"/>
    <property type="project" value="UniProtKB-ARBA"/>
</dbReference>
<dbReference type="GO" id="GO:0004497">
    <property type="term" value="F:monooxygenase activity"/>
    <property type="evidence" value="ECO:0007669"/>
    <property type="project" value="UniProtKB-ARBA"/>
</dbReference>
<evidence type="ECO:0000256" key="6">
    <source>
        <dbReference type="ARBA" id="ARBA00023014"/>
    </source>
</evidence>
<evidence type="ECO:0000256" key="5">
    <source>
        <dbReference type="ARBA" id="ARBA00023004"/>
    </source>
</evidence>
<evidence type="ECO:0000256" key="2">
    <source>
        <dbReference type="ARBA" id="ARBA00015816"/>
    </source>
</evidence>
<proteinExistence type="predicted"/>
<evidence type="ECO:0000256" key="1">
    <source>
        <dbReference type="ARBA" id="ARBA00002494"/>
    </source>
</evidence>
<evidence type="ECO:0000256" key="4">
    <source>
        <dbReference type="ARBA" id="ARBA00022723"/>
    </source>
</evidence>
<dbReference type="PROSITE" id="PS51257">
    <property type="entry name" value="PROKAR_LIPOPROTEIN"/>
    <property type="match status" value="1"/>
</dbReference>
<evidence type="ECO:0000259" key="10">
    <source>
        <dbReference type="PROSITE" id="PS51296"/>
    </source>
</evidence>
<dbReference type="InterPro" id="IPR005805">
    <property type="entry name" value="Rieske_Fe-S_prot_C"/>
</dbReference>
<dbReference type="PROSITE" id="PS51296">
    <property type="entry name" value="RIESKE"/>
    <property type="match status" value="1"/>
</dbReference>
<dbReference type="GO" id="GO:0016020">
    <property type="term" value="C:membrane"/>
    <property type="evidence" value="ECO:0007669"/>
    <property type="project" value="InterPro"/>
</dbReference>
<dbReference type="Proteomes" id="UP000259211">
    <property type="component" value="Unassembled WGS sequence"/>
</dbReference>
<keyword evidence="5" id="KW-0408">Iron</keyword>
<dbReference type="Gene3D" id="2.102.10.10">
    <property type="entry name" value="Rieske [2Fe-2S] iron-sulphur domain"/>
    <property type="match status" value="1"/>
</dbReference>
<sequence length="135" mass="13602">MSPTRREILRTAGGVAALATTGAVTGCSTYQNSNDVHTGPATIKAVDVPVGGGTVIDGTNFVVTQPTKGTYKGFVRVCPHAGCQVDEVRDGSLLCPCHGSEFDITDGHVTKGPATAGLGKAKVTEKGGTLSVSGS</sequence>
<keyword evidence="7" id="KW-1015">Disulfide bond</keyword>
<name>A0A3E2DGE4_9ACTN</name>
<feature type="domain" description="Rieske" evidence="10">
    <location>
        <begin position="40"/>
        <end position="132"/>
    </location>
</feature>
<dbReference type="PANTHER" id="PTHR10134">
    <property type="entry name" value="CYTOCHROME B-C1 COMPLEX SUBUNIT RIESKE, MITOCHONDRIAL"/>
    <property type="match status" value="1"/>
</dbReference>
<accession>A0A3E2DGE4</accession>
<dbReference type="Pfam" id="PF00355">
    <property type="entry name" value="Rieske"/>
    <property type="match status" value="1"/>
</dbReference>
<evidence type="ECO:0000256" key="3">
    <source>
        <dbReference type="ARBA" id="ARBA00022714"/>
    </source>
</evidence>
<dbReference type="InterPro" id="IPR014349">
    <property type="entry name" value="Rieske_Fe-S_prot"/>
</dbReference>
<gene>
    <name evidence="11" type="ORF">CHT91_06075</name>
</gene>
<dbReference type="InterPro" id="IPR017941">
    <property type="entry name" value="Rieske_2Fe-2S"/>
</dbReference>
<comment type="function">
    <text evidence="1">Iron-sulfur subunit of the cytochrome bc1 complex, an essential component of the respiratory electron transport chain required for ATP synthesis. The bc1 complex catalyzes the oxidation of menaquinol and the reduction of cytochrome c in the respiratory chain. The bc1 complex operates through a Q-cycle mechanism that couples electron transfer to generation of the proton gradient that drives ATP synthesis.</text>
</comment>
<dbReference type="RefSeq" id="WP_065673953.1">
    <property type="nucleotide sequence ID" value="NZ_JASORL010000024.1"/>
</dbReference>
<comment type="caution">
    <text evidence="11">The sequence shown here is derived from an EMBL/GenBank/DDBJ whole genome shotgun (WGS) entry which is preliminary data.</text>
</comment>
<dbReference type="CDD" id="cd03467">
    <property type="entry name" value="Rieske"/>
    <property type="match status" value="1"/>
</dbReference>
<keyword evidence="4" id="KW-0479">Metal-binding</keyword>
<reference evidence="11 12" key="1">
    <citation type="submission" date="2017-07" db="EMBL/GenBank/DDBJ databases">
        <authorList>
            <person name="Sun Z.S."/>
            <person name="Albrecht U."/>
            <person name="Echele G."/>
            <person name="Lee C.C."/>
        </authorList>
    </citation>
    <scope>NUCLEOTIDE SEQUENCE [LARGE SCALE GENOMIC DNA]</scope>
    <source>
        <strain evidence="11 12">P16-029</strain>
    </source>
</reference>
<keyword evidence="3" id="KW-0001">2Fe-2S</keyword>
<organism evidence="11 12">
    <name type="scientific">Cutibacterium avidum</name>
    <dbReference type="NCBI Taxonomy" id="33010"/>
    <lineage>
        <taxon>Bacteria</taxon>
        <taxon>Bacillati</taxon>
        <taxon>Actinomycetota</taxon>
        <taxon>Actinomycetes</taxon>
        <taxon>Propionibacteriales</taxon>
        <taxon>Propionibacteriaceae</taxon>
        <taxon>Cutibacterium</taxon>
    </lineage>
</organism>
<dbReference type="GO" id="GO:0046872">
    <property type="term" value="F:metal ion binding"/>
    <property type="evidence" value="ECO:0007669"/>
    <property type="project" value="UniProtKB-KW"/>
</dbReference>
<dbReference type="SUPFAM" id="SSF50022">
    <property type="entry name" value="ISP domain"/>
    <property type="match status" value="1"/>
</dbReference>
<comment type="cofactor">
    <cofactor evidence="9">
        <name>[2Fe-2S] cluster</name>
        <dbReference type="ChEBI" id="CHEBI:190135"/>
    </cofactor>
</comment>
<dbReference type="PRINTS" id="PR00162">
    <property type="entry name" value="RIESKE"/>
</dbReference>
<evidence type="ECO:0000256" key="9">
    <source>
        <dbReference type="ARBA" id="ARBA00034078"/>
    </source>
</evidence>
<dbReference type="InterPro" id="IPR036922">
    <property type="entry name" value="Rieske_2Fe-2S_sf"/>
</dbReference>
<keyword evidence="6" id="KW-0411">Iron-sulfur</keyword>
<dbReference type="EMBL" id="NOWI01000005">
    <property type="protein sequence ID" value="RFT44411.1"/>
    <property type="molecule type" value="Genomic_DNA"/>
</dbReference>
<evidence type="ECO:0000256" key="8">
    <source>
        <dbReference type="ARBA" id="ARBA00029586"/>
    </source>
</evidence>
<evidence type="ECO:0000313" key="11">
    <source>
        <dbReference type="EMBL" id="RFT44411.1"/>
    </source>
</evidence>